<feature type="transmembrane region" description="Helical" evidence="1">
    <location>
        <begin position="85"/>
        <end position="107"/>
    </location>
</feature>
<dbReference type="EMBL" id="JAJIRN010000003">
    <property type="protein sequence ID" value="MCV2367808.1"/>
    <property type="molecule type" value="Genomic_DNA"/>
</dbReference>
<sequence length="242" mass="25972">MTSPQPSLARRPRSRFHLGAGLLALGLVLAGFGPNFQAKLHSGFASLPPILHLHALVMGAWLTLFMAQVALVLKGRQDLHRRLGRFGAGLALLVLAVGIATALASAGRGLRAGEGPQSLSFLSTPLGDLLVFASLIAAGLRMRRRPDWHSRLMLLANLSLLAPAIARIPLPLIQNGSEWLVFGLHDACIALVFVFEGYRQRRTGLLHPAFAWGGLLIVLAQPLRIFIGASPAWIGFATWLLG</sequence>
<name>A0ABT2YCN4_9BURK</name>
<keyword evidence="3" id="KW-1185">Reference proteome</keyword>
<accession>A0ABT2YCN4</accession>
<keyword evidence="1" id="KW-1133">Transmembrane helix</keyword>
<reference evidence="2 3" key="1">
    <citation type="submission" date="2021-11" db="EMBL/GenBank/DDBJ databases">
        <authorList>
            <person name="Liang Q."/>
            <person name="Mou H."/>
            <person name="Liu Z."/>
        </authorList>
    </citation>
    <scope>NUCLEOTIDE SEQUENCE [LARGE SCALE GENOMIC DNA]</scope>
    <source>
        <strain evidence="2 3">CHU3</strain>
    </source>
</reference>
<organism evidence="2 3">
    <name type="scientific">Roseateles oligotrophus</name>
    <dbReference type="NCBI Taxonomy" id="1769250"/>
    <lineage>
        <taxon>Bacteria</taxon>
        <taxon>Pseudomonadati</taxon>
        <taxon>Pseudomonadota</taxon>
        <taxon>Betaproteobacteria</taxon>
        <taxon>Burkholderiales</taxon>
        <taxon>Sphaerotilaceae</taxon>
        <taxon>Roseateles</taxon>
    </lineage>
</organism>
<feature type="transmembrane region" description="Helical" evidence="1">
    <location>
        <begin position="119"/>
        <end position="140"/>
    </location>
</feature>
<gene>
    <name evidence="2" type="ORF">LNV07_06830</name>
</gene>
<keyword evidence="1" id="KW-0812">Transmembrane</keyword>
<keyword evidence="1" id="KW-0472">Membrane</keyword>
<feature type="transmembrane region" description="Helical" evidence="1">
    <location>
        <begin position="179"/>
        <end position="198"/>
    </location>
</feature>
<comment type="caution">
    <text evidence="2">The sequence shown here is derived from an EMBL/GenBank/DDBJ whole genome shotgun (WGS) entry which is preliminary data.</text>
</comment>
<dbReference type="RefSeq" id="WP_263570434.1">
    <property type="nucleotide sequence ID" value="NZ_JAJIRN010000003.1"/>
</dbReference>
<protein>
    <submittedName>
        <fullName evidence="2">Uncharacterized protein</fullName>
    </submittedName>
</protein>
<dbReference type="Proteomes" id="UP001209701">
    <property type="component" value="Unassembled WGS sequence"/>
</dbReference>
<evidence type="ECO:0000256" key="1">
    <source>
        <dbReference type="SAM" id="Phobius"/>
    </source>
</evidence>
<feature type="transmembrane region" description="Helical" evidence="1">
    <location>
        <begin position="210"/>
        <end position="234"/>
    </location>
</feature>
<proteinExistence type="predicted"/>
<feature type="transmembrane region" description="Helical" evidence="1">
    <location>
        <begin position="152"/>
        <end position="173"/>
    </location>
</feature>
<evidence type="ECO:0000313" key="2">
    <source>
        <dbReference type="EMBL" id="MCV2367808.1"/>
    </source>
</evidence>
<evidence type="ECO:0000313" key="3">
    <source>
        <dbReference type="Proteomes" id="UP001209701"/>
    </source>
</evidence>
<feature type="transmembrane region" description="Helical" evidence="1">
    <location>
        <begin position="53"/>
        <end position="73"/>
    </location>
</feature>